<dbReference type="InterPro" id="IPR035952">
    <property type="entry name" value="Rhomboid-like_sf"/>
</dbReference>
<dbReference type="Proteomes" id="UP000632377">
    <property type="component" value="Unassembled WGS sequence"/>
</dbReference>
<feature type="transmembrane region" description="Helical" evidence="7">
    <location>
        <begin position="250"/>
        <end position="266"/>
    </location>
</feature>
<organism evidence="9 10">
    <name type="scientific">Clostridium rhizosphaerae</name>
    <dbReference type="NCBI Taxonomy" id="2803861"/>
    <lineage>
        <taxon>Bacteria</taxon>
        <taxon>Bacillati</taxon>
        <taxon>Bacillota</taxon>
        <taxon>Clostridia</taxon>
        <taxon>Eubacteriales</taxon>
        <taxon>Clostridiaceae</taxon>
        <taxon>Clostridium</taxon>
    </lineage>
</organism>
<dbReference type="PANTHER" id="PTHR43731">
    <property type="entry name" value="RHOMBOID PROTEASE"/>
    <property type="match status" value="1"/>
</dbReference>
<keyword evidence="4" id="KW-0378">Hydrolase</keyword>
<keyword evidence="9" id="KW-0645">Protease</keyword>
<evidence type="ECO:0000256" key="3">
    <source>
        <dbReference type="ARBA" id="ARBA00022692"/>
    </source>
</evidence>
<name>A0ABS1TBC5_9CLOT</name>
<proteinExistence type="inferred from homology"/>
<reference evidence="9 10" key="1">
    <citation type="submission" date="2021-01" db="EMBL/GenBank/DDBJ databases">
        <title>Genome public.</title>
        <authorList>
            <person name="Liu C."/>
            <person name="Sun Q."/>
        </authorList>
    </citation>
    <scope>NUCLEOTIDE SEQUENCE [LARGE SCALE GENOMIC DNA]</scope>
    <source>
        <strain evidence="9 10">YIM B02515</strain>
    </source>
</reference>
<evidence type="ECO:0000256" key="7">
    <source>
        <dbReference type="SAM" id="Phobius"/>
    </source>
</evidence>
<dbReference type="Gene3D" id="1.20.1540.10">
    <property type="entry name" value="Rhomboid-like"/>
    <property type="match status" value="1"/>
</dbReference>
<feature type="transmembrane region" description="Helical" evidence="7">
    <location>
        <begin position="226"/>
        <end position="244"/>
    </location>
</feature>
<feature type="transmembrane region" description="Helical" evidence="7">
    <location>
        <begin position="278"/>
        <end position="296"/>
    </location>
</feature>
<dbReference type="SUPFAM" id="SSF144091">
    <property type="entry name" value="Rhomboid-like"/>
    <property type="match status" value="1"/>
</dbReference>
<dbReference type="InterPro" id="IPR022764">
    <property type="entry name" value="Peptidase_S54_rhomboid_dom"/>
</dbReference>
<evidence type="ECO:0000313" key="9">
    <source>
        <dbReference type="EMBL" id="MBL4936658.1"/>
    </source>
</evidence>
<evidence type="ECO:0000256" key="1">
    <source>
        <dbReference type="ARBA" id="ARBA00004141"/>
    </source>
</evidence>
<evidence type="ECO:0000256" key="6">
    <source>
        <dbReference type="ARBA" id="ARBA00023136"/>
    </source>
</evidence>
<keyword evidence="5 7" id="KW-1133">Transmembrane helix</keyword>
<evidence type="ECO:0000256" key="2">
    <source>
        <dbReference type="ARBA" id="ARBA00009045"/>
    </source>
</evidence>
<dbReference type="Pfam" id="PF01694">
    <property type="entry name" value="Rhomboid"/>
    <property type="match status" value="1"/>
</dbReference>
<dbReference type="InterPro" id="IPR050925">
    <property type="entry name" value="Rhomboid_protease_S54"/>
</dbReference>
<evidence type="ECO:0000256" key="4">
    <source>
        <dbReference type="ARBA" id="ARBA00022801"/>
    </source>
</evidence>
<evidence type="ECO:0000313" key="10">
    <source>
        <dbReference type="Proteomes" id="UP000632377"/>
    </source>
</evidence>
<feature type="domain" description="Peptidase S54 rhomboid" evidence="8">
    <location>
        <begin position="185"/>
        <end position="318"/>
    </location>
</feature>
<evidence type="ECO:0000259" key="8">
    <source>
        <dbReference type="Pfam" id="PF01694"/>
    </source>
</evidence>
<sequence length="327" mass="36638">MKDDLIRNIVEGMNKVFNYGIIEISDDYNLMSNWALVRNIEIDSKKVIVFINEGCIDCANLVEYLKDVLNVSHIELNKILVSDGTQLQTYDNDTIVLNYTDNNILYYGANSEQTLQELLNLSRNSRYVNKETERDTFKSWVTYSIIALNVAAYIVTSFLSGSIFYSHQDVLIKLGAKYNELIAEGQYYRLISCMFLHGGLLHIALNMYALYSIGPLVERLYGRAKYIIIYFASGILSSLFSYIFSDSVSVGASGAIFGLLGTTLVFAVKARKNIGRDFLRNIASVIIINLIIGFTMSNIDNFAHLGGLVGGILITLILDSINKKDEA</sequence>
<gene>
    <name evidence="9" type="ORF">JK636_12920</name>
</gene>
<dbReference type="GO" id="GO:0008233">
    <property type="term" value="F:peptidase activity"/>
    <property type="evidence" value="ECO:0007669"/>
    <property type="project" value="UniProtKB-KW"/>
</dbReference>
<keyword evidence="10" id="KW-1185">Reference proteome</keyword>
<feature type="transmembrane region" description="Helical" evidence="7">
    <location>
        <begin position="140"/>
        <end position="166"/>
    </location>
</feature>
<protein>
    <submittedName>
        <fullName evidence="9">Rhomboid family intramembrane serine protease</fullName>
    </submittedName>
</protein>
<comment type="caution">
    <text evidence="9">The sequence shown here is derived from an EMBL/GenBank/DDBJ whole genome shotgun (WGS) entry which is preliminary data.</text>
</comment>
<keyword evidence="3 7" id="KW-0812">Transmembrane</keyword>
<dbReference type="PANTHER" id="PTHR43731:SF14">
    <property type="entry name" value="PRESENILIN-ASSOCIATED RHOMBOID-LIKE PROTEIN, MITOCHONDRIAL"/>
    <property type="match status" value="1"/>
</dbReference>
<comment type="subcellular location">
    <subcellularLocation>
        <location evidence="1">Membrane</location>
        <topology evidence="1">Multi-pass membrane protein</topology>
    </subcellularLocation>
</comment>
<comment type="similarity">
    <text evidence="2">Belongs to the peptidase S54 family.</text>
</comment>
<dbReference type="RefSeq" id="WP_202749419.1">
    <property type="nucleotide sequence ID" value="NZ_JAESWC010000008.1"/>
</dbReference>
<dbReference type="GO" id="GO:0006508">
    <property type="term" value="P:proteolysis"/>
    <property type="evidence" value="ECO:0007669"/>
    <property type="project" value="UniProtKB-KW"/>
</dbReference>
<evidence type="ECO:0000256" key="5">
    <source>
        <dbReference type="ARBA" id="ARBA00022989"/>
    </source>
</evidence>
<keyword evidence="6 7" id="KW-0472">Membrane</keyword>
<feature type="transmembrane region" description="Helical" evidence="7">
    <location>
        <begin position="302"/>
        <end position="321"/>
    </location>
</feature>
<dbReference type="EMBL" id="JAESWC010000008">
    <property type="protein sequence ID" value="MBL4936658.1"/>
    <property type="molecule type" value="Genomic_DNA"/>
</dbReference>
<accession>A0ABS1TBC5</accession>